<proteinExistence type="predicted"/>
<dbReference type="Gene3D" id="3.40.50.1820">
    <property type="entry name" value="alpha/beta hydrolase"/>
    <property type="match status" value="1"/>
</dbReference>
<evidence type="ECO:0000313" key="3">
    <source>
        <dbReference type="Proteomes" id="UP000175973"/>
    </source>
</evidence>
<dbReference type="Pfam" id="PF00561">
    <property type="entry name" value="Abhydrolase_1"/>
    <property type="match status" value="1"/>
</dbReference>
<dbReference type="InterPro" id="IPR029058">
    <property type="entry name" value="AB_hydrolase_fold"/>
</dbReference>
<protein>
    <submittedName>
        <fullName evidence="2">Esterase</fullName>
    </submittedName>
</protein>
<feature type="domain" description="AB hydrolase-1" evidence="1">
    <location>
        <begin position="45"/>
        <end position="142"/>
    </location>
</feature>
<keyword evidence="3" id="KW-1185">Reference proteome</keyword>
<evidence type="ECO:0000259" key="1">
    <source>
        <dbReference type="Pfam" id="PF00561"/>
    </source>
</evidence>
<reference evidence="3" key="1">
    <citation type="submission" date="2016-04" db="EMBL/GenBank/DDBJ databases">
        <authorList>
            <person name="Jeon C.O."/>
            <person name="Cho G.Y."/>
            <person name="Jeong H.I."/>
            <person name="Kim K.H."/>
        </authorList>
    </citation>
    <scope>NUCLEOTIDE SEQUENCE [LARGE SCALE GENOMIC DNA]</scope>
    <source>
        <strain evidence="3">LMG 1590</strain>
    </source>
</reference>
<dbReference type="KEGG" id="aasc:A4S02_08815"/>
<organism evidence="2 3">
    <name type="scientific">Acetobacter ascendens</name>
    <dbReference type="NCBI Taxonomy" id="481146"/>
    <lineage>
        <taxon>Bacteria</taxon>
        <taxon>Pseudomonadati</taxon>
        <taxon>Pseudomonadota</taxon>
        <taxon>Alphaproteobacteria</taxon>
        <taxon>Acetobacterales</taxon>
        <taxon>Acetobacteraceae</taxon>
        <taxon>Acetobacter</taxon>
    </lineage>
</organism>
<dbReference type="GO" id="GO:0017171">
    <property type="term" value="F:serine hydrolase activity"/>
    <property type="evidence" value="ECO:0007669"/>
    <property type="project" value="TreeGrafter"/>
</dbReference>
<dbReference type="PANTHER" id="PTHR46331">
    <property type="entry name" value="VALACYCLOVIR HYDROLASE"/>
    <property type="match status" value="1"/>
</dbReference>
<dbReference type="PANTHER" id="PTHR46331:SF2">
    <property type="entry name" value="VALACYCLOVIR HYDROLASE"/>
    <property type="match status" value="1"/>
</dbReference>
<name>A0A1D8QWY7_9PROT</name>
<dbReference type="InterPro" id="IPR000073">
    <property type="entry name" value="AB_hydrolase_1"/>
</dbReference>
<dbReference type="AlphaFoldDB" id="A0A1D8QWY7"/>
<dbReference type="EMBL" id="CP015164">
    <property type="protein sequence ID" value="AOW46850.1"/>
    <property type="molecule type" value="Genomic_DNA"/>
</dbReference>
<accession>A0A1D8QWY7</accession>
<dbReference type="SUPFAM" id="SSF53474">
    <property type="entry name" value="alpha/beta-Hydrolases"/>
    <property type="match status" value="1"/>
</dbReference>
<dbReference type="RefSeq" id="WP_070323539.1">
    <property type="nucleotide sequence ID" value="NZ_CP015164.1"/>
</dbReference>
<gene>
    <name evidence="2" type="ORF">A4S02_08815</name>
</gene>
<sequence>MSDRKHLRWQTLPTTPAPLANFKGQHAQINGCSLYYAVGGAGADTVIMLHGGMANSDYWGLQAAFLAPTHRVIIVDSRGHGRSTLGDKPMSYKQMAHDIARLMEHLEIPKASIIGWSDGGVQSIILAATYPDKIARIFAYGPHMSLAGLNMQCGDNPVVDAFVKRAEQDYKRLSPTPDQFGTFYKDVWGLWQWQHDALFTEDQMAAIRCPAWIVDGDRDEMINRSHLDYLAAHIPDASLMLLPDTSHFAFLQAPELFNAALKDFLSVQDARV</sequence>
<evidence type="ECO:0000313" key="2">
    <source>
        <dbReference type="EMBL" id="AOW46850.1"/>
    </source>
</evidence>
<dbReference type="Proteomes" id="UP000175973">
    <property type="component" value="Chromosome"/>
</dbReference>